<dbReference type="EMBL" id="QWKH01000169">
    <property type="protein sequence ID" value="NBI35586.1"/>
    <property type="molecule type" value="Genomic_DNA"/>
</dbReference>
<evidence type="ECO:0000313" key="1">
    <source>
        <dbReference type="EMBL" id="NBI35586.1"/>
    </source>
</evidence>
<accession>A0A7C9NW30</accession>
<reference evidence="1" key="1">
    <citation type="submission" date="2018-08" db="EMBL/GenBank/DDBJ databases">
        <title>Murine metabolic-syndrome-specific gut microbial biobank.</title>
        <authorList>
            <person name="Liu C."/>
        </authorList>
    </citation>
    <scope>NUCLEOTIDE SEQUENCE [LARGE SCALE GENOMIC DNA]</scope>
    <source>
        <strain evidence="1">Z82</strain>
    </source>
</reference>
<organism evidence="1">
    <name type="scientific">Muribaculaceae bacterium Z82</name>
    <dbReference type="NCBI Taxonomy" id="2304548"/>
    <lineage>
        <taxon>Bacteria</taxon>
        <taxon>Pseudomonadati</taxon>
        <taxon>Bacteroidota</taxon>
        <taxon>Bacteroidia</taxon>
        <taxon>Bacteroidales</taxon>
        <taxon>Muribaculaceae</taxon>
    </lineage>
</organism>
<proteinExistence type="predicted"/>
<name>A0A7C9NW30_9BACT</name>
<dbReference type="AlphaFoldDB" id="A0A7C9NW30"/>
<protein>
    <submittedName>
        <fullName evidence="1">Uncharacterized protein</fullName>
    </submittedName>
</protein>
<comment type="caution">
    <text evidence="1">The sequence shown here is derived from an EMBL/GenBank/DDBJ whole genome shotgun (WGS) entry which is preliminary data.</text>
</comment>
<gene>
    <name evidence="1" type="ORF">D1639_11220</name>
</gene>
<sequence>MKYITDIHALNMECDLGTMGDWHRSGIDWSHPRTLESESTPWGDWGIEVGSSRPVPLNPGPHNIANHVRALCDMVLMGRFRAAEGMGDEFLDGDSYDSEVFSHIAMLAGYENWDAIDRFMAREYGRRWFRFLDDRGLRRC</sequence>